<dbReference type="PROSITE" id="PS51257">
    <property type="entry name" value="PROKAR_LIPOPROTEIN"/>
    <property type="match status" value="1"/>
</dbReference>
<evidence type="ECO:0000313" key="3">
    <source>
        <dbReference type="Proteomes" id="UP000011988"/>
    </source>
</evidence>
<proteinExistence type="predicted"/>
<accession>M6CWC5</accession>
<organism evidence="2 3">
    <name type="scientific">Leptospira alstonii serovar Sichuan str. 79601</name>
    <dbReference type="NCBI Taxonomy" id="1218565"/>
    <lineage>
        <taxon>Bacteria</taxon>
        <taxon>Pseudomonadati</taxon>
        <taxon>Spirochaetota</taxon>
        <taxon>Spirochaetia</taxon>
        <taxon>Leptospirales</taxon>
        <taxon>Leptospiraceae</taxon>
        <taxon>Leptospira</taxon>
    </lineage>
</organism>
<name>M6CWC5_9LEPT</name>
<feature type="transmembrane region" description="Helical" evidence="1">
    <location>
        <begin position="12"/>
        <end position="38"/>
    </location>
</feature>
<feature type="transmembrane region" description="Helical" evidence="1">
    <location>
        <begin position="91"/>
        <end position="111"/>
    </location>
</feature>
<protein>
    <submittedName>
        <fullName evidence="2">Putative lipoprotein</fullName>
    </submittedName>
</protein>
<evidence type="ECO:0000256" key="1">
    <source>
        <dbReference type="SAM" id="Phobius"/>
    </source>
</evidence>
<keyword evidence="1" id="KW-0812">Transmembrane</keyword>
<evidence type="ECO:0000313" key="2">
    <source>
        <dbReference type="EMBL" id="EMJ90545.1"/>
    </source>
</evidence>
<keyword evidence="2" id="KW-0449">Lipoprotein</keyword>
<dbReference type="Proteomes" id="UP000011988">
    <property type="component" value="Unassembled WGS sequence"/>
</dbReference>
<comment type="caution">
    <text evidence="2">The sequence shown here is derived from an EMBL/GenBank/DDBJ whole genome shotgun (WGS) entry which is preliminary data.</text>
</comment>
<keyword evidence="1" id="KW-1133">Transmembrane helix</keyword>
<sequence>MWKSLTGNAQFSIIACIIFVFLGFFSMGILGFGLYYLIFPISKSLFPHPDSLHGDNVWLVAMYASMLWPFGFIFAAILFHFLKKRGWPTGILYFLYVISLWLWCALLWLFLIKSYFVSSQGVTTRSIEIKSNLFYDISFLKK</sequence>
<dbReference type="PATRIC" id="fig|1218565.3.peg.4564"/>
<keyword evidence="1" id="KW-0472">Membrane</keyword>
<gene>
    <name evidence="2" type="ORF">LEP1GSC194_3898</name>
</gene>
<feature type="transmembrane region" description="Helical" evidence="1">
    <location>
        <begin position="58"/>
        <end position="79"/>
    </location>
</feature>
<dbReference type="AlphaFoldDB" id="M6CWC5"/>
<dbReference type="EMBL" id="ANIK01000123">
    <property type="protein sequence ID" value="EMJ90545.1"/>
    <property type="molecule type" value="Genomic_DNA"/>
</dbReference>
<reference evidence="2 3" key="1">
    <citation type="submission" date="2013-01" db="EMBL/GenBank/DDBJ databases">
        <authorList>
            <person name="Harkins D.M."/>
            <person name="Durkin A.S."/>
            <person name="Brinkac L.M."/>
            <person name="Haft D.H."/>
            <person name="Selengut J.D."/>
            <person name="Sanka R."/>
            <person name="DePew J."/>
            <person name="Purushe J."/>
            <person name="Galloway R.L."/>
            <person name="Vinetz J.M."/>
            <person name="Sutton G.G."/>
            <person name="Nierman W.C."/>
            <person name="Fouts D.E."/>
        </authorList>
    </citation>
    <scope>NUCLEOTIDE SEQUENCE [LARGE SCALE GENOMIC DNA]</scope>
    <source>
        <strain evidence="2 3">79601</strain>
    </source>
</reference>